<sequence>MEPVKSHDPNAGHHRRLQQPDIDILETEIPRPRVFSDSTDDLLLASDAHVHDETASQTETDSLHAPTRAASPHRNAASGSESEPASTPAGHPSSPRAMQLHIQFSEDSSSPSQEPPLPRGLQLPATPSTGGASRAVAKDSKRIEPNVSPSEFEMDDLQLSSTGTWTTKSTWRSEKKRKHHRGAAGNRHPNLNYKPMVLRWPYQALLLFIIAGFFAFLEYEIHSLPQPYVQLVPFAPGVIHVNKNFGLLDYQQPGTTASPAPKSRRLNTAHLAPTSTTTGAAGGTSTTATQAPLNTAMLMARGVLTASPDPNPIPPSTVYPTPGVSITKYFGWGPPAWYAAPRYDLSNDQNVTWEFYQWIPFFTTKSEVPLSWCPCNVDLQVSLESGDLWIFRPSPGIALSGDASCQAIMITLINFYRIMHQVSVFDTDDVPDYMRTMRNRAAAISWTTTPPAPVSVPWAYPITTNSEGAMVIALEVKTSTTLAFDPLDYHYNLDVIDTRIGAANQLLCDSPEHHEFDINHGNANGLGRHNTLSCGSVNHNTGSGRI</sequence>
<evidence type="ECO:0000256" key="1">
    <source>
        <dbReference type="SAM" id="MobiDB-lite"/>
    </source>
</evidence>
<proteinExistence type="predicted"/>
<comment type="caution">
    <text evidence="2">The sequence shown here is derived from an EMBL/GenBank/DDBJ whole genome shotgun (WGS) entry which is preliminary data.</text>
</comment>
<organism evidence="2 3">
    <name type="scientific">Podospora appendiculata</name>
    <dbReference type="NCBI Taxonomy" id="314037"/>
    <lineage>
        <taxon>Eukaryota</taxon>
        <taxon>Fungi</taxon>
        <taxon>Dikarya</taxon>
        <taxon>Ascomycota</taxon>
        <taxon>Pezizomycotina</taxon>
        <taxon>Sordariomycetes</taxon>
        <taxon>Sordariomycetidae</taxon>
        <taxon>Sordariales</taxon>
        <taxon>Podosporaceae</taxon>
        <taxon>Podospora</taxon>
    </lineage>
</organism>
<dbReference type="Proteomes" id="UP001270362">
    <property type="component" value="Unassembled WGS sequence"/>
</dbReference>
<keyword evidence="3" id="KW-1185">Reference proteome</keyword>
<gene>
    <name evidence="2" type="ORF">B0T22DRAFT_479496</name>
</gene>
<name>A0AAE0X9M7_9PEZI</name>
<feature type="compositionally biased region" description="Low complexity" evidence="1">
    <location>
        <begin position="160"/>
        <end position="170"/>
    </location>
</feature>
<reference evidence="2" key="1">
    <citation type="journal article" date="2023" name="Mol. Phylogenet. Evol.">
        <title>Genome-scale phylogeny and comparative genomics of the fungal order Sordariales.</title>
        <authorList>
            <person name="Hensen N."/>
            <person name="Bonometti L."/>
            <person name="Westerberg I."/>
            <person name="Brannstrom I.O."/>
            <person name="Guillou S."/>
            <person name="Cros-Aarteil S."/>
            <person name="Calhoun S."/>
            <person name="Haridas S."/>
            <person name="Kuo A."/>
            <person name="Mondo S."/>
            <person name="Pangilinan J."/>
            <person name="Riley R."/>
            <person name="LaButti K."/>
            <person name="Andreopoulos B."/>
            <person name="Lipzen A."/>
            <person name="Chen C."/>
            <person name="Yan M."/>
            <person name="Daum C."/>
            <person name="Ng V."/>
            <person name="Clum A."/>
            <person name="Steindorff A."/>
            <person name="Ohm R.A."/>
            <person name="Martin F."/>
            <person name="Silar P."/>
            <person name="Natvig D.O."/>
            <person name="Lalanne C."/>
            <person name="Gautier V."/>
            <person name="Ament-Velasquez S.L."/>
            <person name="Kruys A."/>
            <person name="Hutchinson M.I."/>
            <person name="Powell A.J."/>
            <person name="Barry K."/>
            <person name="Miller A.N."/>
            <person name="Grigoriev I.V."/>
            <person name="Debuchy R."/>
            <person name="Gladieux P."/>
            <person name="Hiltunen Thoren M."/>
            <person name="Johannesson H."/>
        </authorList>
    </citation>
    <scope>NUCLEOTIDE SEQUENCE</scope>
    <source>
        <strain evidence="2">CBS 314.62</strain>
    </source>
</reference>
<evidence type="ECO:0000313" key="3">
    <source>
        <dbReference type="Proteomes" id="UP001270362"/>
    </source>
</evidence>
<dbReference type="AlphaFoldDB" id="A0AAE0X9M7"/>
<feature type="region of interest" description="Disordered" evidence="1">
    <location>
        <begin position="46"/>
        <end position="187"/>
    </location>
</feature>
<reference evidence="2" key="2">
    <citation type="submission" date="2023-06" db="EMBL/GenBank/DDBJ databases">
        <authorList>
            <consortium name="Lawrence Berkeley National Laboratory"/>
            <person name="Haridas S."/>
            <person name="Hensen N."/>
            <person name="Bonometti L."/>
            <person name="Westerberg I."/>
            <person name="Brannstrom I.O."/>
            <person name="Guillou S."/>
            <person name="Cros-Aarteil S."/>
            <person name="Calhoun S."/>
            <person name="Kuo A."/>
            <person name="Mondo S."/>
            <person name="Pangilinan J."/>
            <person name="Riley R."/>
            <person name="Labutti K."/>
            <person name="Andreopoulos B."/>
            <person name="Lipzen A."/>
            <person name="Chen C."/>
            <person name="Yanf M."/>
            <person name="Daum C."/>
            <person name="Ng V."/>
            <person name="Clum A."/>
            <person name="Steindorff A."/>
            <person name="Ohm R."/>
            <person name="Martin F."/>
            <person name="Silar P."/>
            <person name="Natvig D."/>
            <person name="Lalanne C."/>
            <person name="Gautier V."/>
            <person name="Ament-Velasquez S.L."/>
            <person name="Kruys A."/>
            <person name="Hutchinson M.I."/>
            <person name="Powell A.J."/>
            <person name="Barry K."/>
            <person name="Miller A.N."/>
            <person name="Grigoriev I.V."/>
            <person name="Debuchy R."/>
            <person name="Gladieux P."/>
            <person name="Thoren M.H."/>
            <person name="Johannesson H."/>
        </authorList>
    </citation>
    <scope>NUCLEOTIDE SEQUENCE</scope>
    <source>
        <strain evidence="2">CBS 314.62</strain>
    </source>
</reference>
<feature type="region of interest" description="Disordered" evidence="1">
    <location>
        <begin position="1"/>
        <end position="33"/>
    </location>
</feature>
<feature type="compositionally biased region" description="Basic and acidic residues" evidence="1">
    <location>
        <begin position="1"/>
        <end position="11"/>
    </location>
</feature>
<protein>
    <submittedName>
        <fullName evidence="2">Uncharacterized protein</fullName>
    </submittedName>
</protein>
<evidence type="ECO:0000313" key="2">
    <source>
        <dbReference type="EMBL" id="KAK3688229.1"/>
    </source>
</evidence>
<accession>A0AAE0X9M7</accession>
<dbReference type="EMBL" id="JAULSO010000002">
    <property type="protein sequence ID" value="KAK3688229.1"/>
    <property type="molecule type" value="Genomic_DNA"/>
</dbReference>